<comment type="caution">
    <text evidence="2">The sequence shown here is derived from an EMBL/GenBank/DDBJ whole genome shotgun (WGS) entry which is preliminary data.</text>
</comment>
<gene>
    <name evidence="2" type="primary">ESYT3</name>
    <name evidence="2" type="ORF">SNAT2548_LOCUS32353</name>
</gene>
<keyword evidence="3" id="KW-1185">Reference proteome</keyword>
<evidence type="ECO:0000256" key="1">
    <source>
        <dbReference type="SAM" id="Coils"/>
    </source>
</evidence>
<keyword evidence="1" id="KW-0175">Coiled coil</keyword>
<feature type="coiled-coil region" evidence="1">
    <location>
        <begin position="40"/>
        <end position="99"/>
    </location>
</feature>
<evidence type="ECO:0000313" key="3">
    <source>
        <dbReference type="Proteomes" id="UP000604046"/>
    </source>
</evidence>
<sequence>MHRLRSAECSESEHLAERLHIEEEVLSFEVMEEEAASMLQHRLQLHLNEASERRKELTENTFAALQKLCQLTQRAEHSAQQANEEAEQDEKMHRLAVQELDASAEACEKLQHLRSLALREEVGPVGHSKLDRESCEYLEQSRLWPQG</sequence>
<dbReference type="EMBL" id="CAJNDS010002706">
    <property type="protein sequence ID" value="CAE7569127.1"/>
    <property type="molecule type" value="Genomic_DNA"/>
</dbReference>
<dbReference type="Proteomes" id="UP000604046">
    <property type="component" value="Unassembled WGS sequence"/>
</dbReference>
<protein>
    <submittedName>
        <fullName evidence="2">ESYT3 protein</fullName>
    </submittedName>
</protein>
<accession>A0A812UKY1</accession>
<reference evidence="2" key="1">
    <citation type="submission" date="2021-02" db="EMBL/GenBank/DDBJ databases">
        <authorList>
            <person name="Dougan E. K."/>
            <person name="Rhodes N."/>
            <person name="Thang M."/>
            <person name="Chan C."/>
        </authorList>
    </citation>
    <scope>NUCLEOTIDE SEQUENCE</scope>
</reference>
<dbReference type="AlphaFoldDB" id="A0A812UKY1"/>
<proteinExistence type="predicted"/>
<name>A0A812UKY1_9DINO</name>
<organism evidence="2 3">
    <name type="scientific">Symbiodinium natans</name>
    <dbReference type="NCBI Taxonomy" id="878477"/>
    <lineage>
        <taxon>Eukaryota</taxon>
        <taxon>Sar</taxon>
        <taxon>Alveolata</taxon>
        <taxon>Dinophyceae</taxon>
        <taxon>Suessiales</taxon>
        <taxon>Symbiodiniaceae</taxon>
        <taxon>Symbiodinium</taxon>
    </lineage>
</organism>
<evidence type="ECO:0000313" key="2">
    <source>
        <dbReference type="EMBL" id="CAE7569127.1"/>
    </source>
</evidence>